<evidence type="ECO:0000313" key="2">
    <source>
        <dbReference type="EMBL" id="BET97920.1"/>
    </source>
</evidence>
<reference evidence="2 3" key="1">
    <citation type="submission" date="2023-10" db="EMBL/GenBank/DDBJ databases">
        <title>Xenorhabdus taiwanensis sp. nov., a symbiotic bacterium associated with the entomopathogenic nematode Steinernema taiwanensis.</title>
        <authorList>
            <person name="Tseng C.T."/>
            <person name="Shu H.Y."/>
            <person name="Chen M.H."/>
            <person name="Fang Y.J."/>
            <person name="Wu T.L."/>
            <person name="Lin Y.C."/>
            <person name="Huang C.J."/>
        </authorList>
    </citation>
    <scope>NUCLEOTIDE SEQUENCE [LARGE SCALE GENOMIC DNA]</scope>
    <source>
        <strain evidence="2 3">TCT-1</strain>
    </source>
</reference>
<dbReference type="RefSeq" id="WP_374051483.1">
    <property type="nucleotide sequence ID" value="NZ_AP028978.1"/>
</dbReference>
<evidence type="ECO:0000313" key="3">
    <source>
        <dbReference type="Proteomes" id="UP001529514"/>
    </source>
</evidence>
<evidence type="ECO:0000259" key="1">
    <source>
        <dbReference type="Pfam" id="PF18593"/>
    </source>
</evidence>
<sequence>MSFREKYKNLYNFFGAWFPDADFEDLTDEEIVISFKKVTSNEVINAALDEISSLLVEDASFPLDEIIDSTNIHFEDKADCINWLINIQSYLDS</sequence>
<dbReference type="InterPro" id="IPR041129">
    <property type="entry name" value="CdiI_2"/>
</dbReference>
<proteinExistence type="predicted"/>
<name>A0ABN7C708_9GAMM</name>
<dbReference type="Proteomes" id="UP001529514">
    <property type="component" value="Chromosome"/>
</dbReference>
<dbReference type="Pfam" id="PF18593">
    <property type="entry name" value="CdiI_2"/>
    <property type="match status" value="1"/>
</dbReference>
<dbReference type="EMBL" id="AP028978">
    <property type="protein sequence ID" value="BET97920.1"/>
    <property type="molecule type" value="Genomic_DNA"/>
</dbReference>
<feature type="domain" description="CdiI immunity protein" evidence="1">
    <location>
        <begin position="6"/>
        <end position="77"/>
    </location>
</feature>
<protein>
    <recommendedName>
        <fullName evidence="1">CdiI immunity protein domain-containing protein</fullName>
    </recommendedName>
</protein>
<accession>A0ABN7C708</accession>
<organism evidence="2 3">
    <name type="scientific">Xenorhabdus taiwanensis</name>
    <dbReference type="NCBI Taxonomy" id="3085177"/>
    <lineage>
        <taxon>Bacteria</taxon>
        <taxon>Pseudomonadati</taxon>
        <taxon>Pseudomonadota</taxon>
        <taxon>Gammaproteobacteria</taxon>
        <taxon>Enterobacterales</taxon>
        <taxon>Morganellaceae</taxon>
        <taxon>Xenorhabdus</taxon>
    </lineage>
</organism>
<gene>
    <name evidence="2" type="ORF">TCT1_28410</name>
</gene>
<keyword evidence="3" id="KW-1185">Reference proteome</keyword>